<sequence length="61" mass="6649">MASACKILMFIVVIIAHVFLATACAATQGGLQVYTYRRSLEERRLYSPPPPSPSQGTTTHP</sequence>
<keyword evidence="2" id="KW-1185">Reference proteome</keyword>
<protein>
    <submittedName>
        <fullName evidence="1">Uncharacterized protein</fullName>
    </submittedName>
</protein>
<dbReference type="EMBL" id="CM037014">
    <property type="protein sequence ID" value="KAH7685381.1"/>
    <property type="molecule type" value="Genomic_DNA"/>
</dbReference>
<evidence type="ECO:0000313" key="2">
    <source>
        <dbReference type="Proteomes" id="UP000827976"/>
    </source>
</evidence>
<reference evidence="2" key="1">
    <citation type="journal article" date="2022" name="Nat. Commun.">
        <title>Chromosome evolution and the genetic basis of agronomically important traits in greater yam.</title>
        <authorList>
            <person name="Bredeson J.V."/>
            <person name="Lyons J.B."/>
            <person name="Oniyinde I.O."/>
            <person name="Okereke N.R."/>
            <person name="Kolade O."/>
            <person name="Nnabue I."/>
            <person name="Nwadili C.O."/>
            <person name="Hribova E."/>
            <person name="Parker M."/>
            <person name="Nwogha J."/>
            <person name="Shu S."/>
            <person name="Carlson J."/>
            <person name="Kariba R."/>
            <person name="Muthemba S."/>
            <person name="Knop K."/>
            <person name="Barton G.J."/>
            <person name="Sherwood A.V."/>
            <person name="Lopez-Montes A."/>
            <person name="Asiedu R."/>
            <person name="Jamnadass R."/>
            <person name="Muchugi A."/>
            <person name="Goodstein D."/>
            <person name="Egesi C.N."/>
            <person name="Featherston J."/>
            <person name="Asfaw A."/>
            <person name="Simpson G.G."/>
            <person name="Dolezel J."/>
            <person name="Hendre P.S."/>
            <person name="Van Deynze A."/>
            <person name="Kumar P.L."/>
            <person name="Obidiegwu J.E."/>
            <person name="Bhattacharjee R."/>
            <person name="Rokhsar D.S."/>
        </authorList>
    </citation>
    <scope>NUCLEOTIDE SEQUENCE [LARGE SCALE GENOMIC DNA]</scope>
    <source>
        <strain evidence="2">cv. TDa95/00328</strain>
    </source>
</reference>
<name>A0ACB7WCC8_DIOAL</name>
<proteinExistence type="predicted"/>
<dbReference type="Proteomes" id="UP000827976">
    <property type="component" value="Chromosome 4"/>
</dbReference>
<gene>
    <name evidence="1" type="ORF">IHE45_04G035500</name>
</gene>
<accession>A0ACB7WCC8</accession>
<evidence type="ECO:0000313" key="1">
    <source>
        <dbReference type="EMBL" id="KAH7685381.1"/>
    </source>
</evidence>
<comment type="caution">
    <text evidence="1">The sequence shown here is derived from an EMBL/GenBank/DDBJ whole genome shotgun (WGS) entry which is preliminary data.</text>
</comment>
<organism evidence="1 2">
    <name type="scientific">Dioscorea alata</name>
    <name type="common">Purple yam</name>
    <dbReference type="NCBI Taxonomy" id="55571"/>
    <lineage>
        <taxon>Eukaryota</taxon>
        <taxon>Viridiplantae</taxon>
        <taxon>Streptophyta</taxon>
        <taxon>Embryophyta</taxon>
        <taxon>Tracheophyta</taxon>
        <taxon>Spermatophyta</taxon>
        <taxon>Magnoliopsida</taxon>
        <taxon>Liliopsida</taxon>
        <taxon>Dioscoreales</taxon>
        <taxon>Dioscoreaceae</taxon>
        <taxon>Dioscorea</taxon>
    </lineage>
</organism>